<dbReference type="Pfam" id="PF00145">
    <property type="entry name" value="DNA_methylase"/>
    <property type="match status" value="1"/>
</dbReference>
<evidence type="ECO:0000313" key="4">
    <source>
        <dbReference type="EMBL" id="PAK21267.1"/>
    </source>
</evidence>
<proteinExistence type="predicted"/>
<dbReference type="InterPro" id="IPR029063">
    <property type="entry name" value="SAM-dependent_MTases_sf"/>
</dbReference>
<dbReference type="Proteomes" id="UP000216943">
    <property type="component" value="Unassembled WGS sequence"/>
</dbReference>
<dbReference type="EMBL" id="NQNY01000008">
    <property type="protein sequence ID" value="PAK21267.1"/>
    <property type="molecule type" value="Genomic_DNA"/>
</dbReference>
<organism evidence="4 5">
    <name type="scientific">Mycoplasmopsis agassizii</name>
    <dbReference type="NCBI Taxonomy" id="33922"/>
    <lineage>
        <taxon>Bacteria</taxon>
        <taxon>Bacillati</taxon>
        <taxon>Mycoplasmatota</taxon>
        <taxon>Mycoplasmoidales</taxon>
        <taxon>Metamycoplasmataceae</taxon>
        <taxon>Mycoplasmopsis</taxon>
    </lineage>
</organism>
<dbReference type="Gene3D" id="3.90.120.10">
    <property type="entry name" value="DNA Methylase, subunit A, domain 2"/>
    <property type="match status" value="1"/>
</dbReference>
<sequence>MQGFPENFEFPVSKTAAMKQLGNSVAIHAVKAVGKEMIKVLKDAIQKYYNNQNQIFSLE</sequence>
<dbReference type="RefSeq" id="WP_095334860.1">
    <property type="nucleotide sequence ID" value="NZ_NQNY01000008.1"/>
</dbReference>
<evidence type="ECO:0000256" key="1">
    <source>
        <dbReference type="ARBA" id="ARBA00022603"/>
    </source>
</evidence>
<keyword evidence="2" id="KW-0808">Transferase</keyword>
<dbReference type="InterPro" id="IPR001525">
    <property type="entry name" value="C5_MeTfrase"/>
</dbReference>
<evidence type="ECO:0000256" key="2">
    <source>
        <dbReference type="ARBA" id="ARBA00022679"/>
    </source>
</evidence>
<reference evidence="5" key="1">
    <citation type="submission" date="2017-08" db="EMBL/GenBank/DDBJ databases">
        <authorList>
            <person name="Alvarez-Ponce D."/>
            <person name="Weitzman C.L."/>
            <person name="Tillett R.L."/>
            <person name="Sandmeier F.C."/>
            <person name="Tracy C.R."/>
        </authorList>
    </citation>
    <scope>NUCLEOTIDE SEQUENCE [LARGE SCALE GENOMIC DNA]</scope>
    <source>
        <strain evidence="5">723</strain>
    </source>
</reference>
<dbReference type="AlphaFoldDB" id="A0A269TIQ2"/>
<evidence type="ECO:0000313" key="5">
    <source>
        <dbReference type="Proteomes" id="UP000216943"/>
    </source>
</evidence>
<dbReference type="GO" id="GO:0008168">
    <property type="term" value="F:methyltransferase activity"/>
    <property type="evidence" value="ECO:0007669"/>
    <property type="project" value="UniProtKB-KW"/>
</dbReference>
<keyword evidence="1" id="KW-0489">Methyltransferase</keyword>
<protein>
    <submittedName>
        <fullName evidence="4">Uncharacterized protein</fullName>
    </submittedName>
</protein>
<dbReference type="SUPFAM" id="SSF53335">
    <property type="entry name" value="S-adenosyl-L-methionine-dependent methyltransferases"/>
    <property type="match status" value="1"/>
</dbReference>
<evidence type="ECO:0000256" key="3">
    <source>
        <dbReference type="ARBA" id="ARBA00022747"/>
    </source>
</evidence>
<dbReference type="GO" id="GO:0032259">
    <property type="term" value="P:methylation"/>
    <property type="evidence" value="ECO:0007669"/>
    <property type="project" value="UniProtKB-KW"/>
</dbReference>
<accession>A0A269TIQ2</accession>
<keyword evidence="3" id="KW-0680">Restriction system</keyword>
<name>A0A269TIQ2_9BACT</name>
<gene>
    <name evidence="4" type="ORF">CJJ23_02880</name>
</gene>
<comment type="caution">
    <text evidence="4">The sequence shown here is derived from an EMBL/GenBank/DDBJ whole genome shotgun (WGS) entry which is preliminary data.</text>
</comment>
<dbReference type="GO" id="GO:0009307">
    <property type="term" value="P:DNA restriction-modification system"/>
    <property type="evidence" value="ECO:0007669"/>
    <property type="project" value="UniProtKB-KW"/>
</dbReference>
<dbReference type="OrthoDB" id="9813719at2"/>